<dbReference type="HOGENOM" id="CLU_1668301_0_0_10"/>
<gene>
    <name evidence="1" type="ordered locus">Slin_1820</name>
</gene>
<protein>
    <recommendedName>
        <fullName evidence="3">Lipoprotein</fullName>
    </recommendedName>
</protein>
<keyword evidence="2" id="KW-1185">Reference proteome</keyword>
<dbReference type="Proteomes" id="UP000002028">
    <property type="component" value="Chromosome"/>
</dbReference>
<dbReference type="EMBL" id="CP001769">
    <property type="protein sequence ID" value="ADB37865.1"/>
    <property type="molecule type" value="Genomic_DNA"/>
</dbReference>
<name>D2QR13_SPILD</name>
<dbReference type="KEGG" id="sli:Slin_1820"/>
<proteinExistence type="predicted"/>
<dbReference type="RefSeq" id="WP_012926415.1">
    <property type="nucleotide sequence ID" value="NC_013730.1"/>
</dbReference>
<dbReference type="eggNOG" id="ENOG50348Z2">
    <property type="taxonomic scope" value="Bacteria"/>
</dbReference>
<evidence type="ECO:0000313" key="1">
    <source>
        <dbReference type="EMBL" id="ADB37865.1"/>
    </source>
</evidence>
<evidence type="ECO:0000313" key="2">
    <source>
        <dbReference type="Proteomes" id="UP000002028"/>
    </source>
</evidence>
<organism evidence="1 2">
    <name type="scientific">Spirosoma linguale (strain ATCC 33905 / DSM 74 / LMG 10896 / Claus 1)</name>
    <dbReference type="NCBI Taxonomy" id="504472"/>
    <lineage>
        <taxon>Bacteria</taxon>
        <taxon>Pseudomonadati</taxon>
        <taxon>Bacteroidota</taxon>
        <taxon>Cytophagia</taxon>
        <taxon>Cytophagales</taxon>
        <taxon>Cytophagaceae</taxon>
        <taxon>Spirosoma</taxon>
    </lineage>
</organism>
<evidence type="ECO:0008006" key="3">
    <source>
        <dbReference type="Google" id="ProtNLM"/>
    </source>
</evidence>
<reference evidence="1 2" key="1">
    <citation type="journal article" date="2010" name="Stand. Genomic Sci.">
        <title>Complete genome sequence of Spirosoma linguale type strain (1).</title>
        <authorList>
            <person name="Lail K."/>
            <person name="Sikorski J."/>
            <person name="Saunders E."/>
            <person name="Lapidus A."/>
            <person name="Glavina Del Rio T."/>
            <person name="Copeland A."/>
            <person name="Tice H."/>
            <person name="Cheng J.-F."/>
            <person name="Lucas S."/>
            <person name="Nolan M."/>
            <person name="Bruce D."/>
            <person name="Goodwin L."/>
            <person name="Pitluck S."/>
            <person name="Ivanova N."/>
            <person name="Mavromatis K."/>
            <person name="Ovchinnikova G."/>
            <person name="Pati A."/>
            <person name="Chen A."/>
            <person name="Palaniappan K."/>
            <person name="Land M."/>
            <person name="Hauser L."/>
            <person name="Chang Y.-J."/>
            <person name="Jeffries C.D."/>
            <person name="Chain P."/>
            <person name="Brettin T."/>
            <person name="Detter J.C."/>
            <person name="Schuetze A."/>
            <person name="Rohde M."/>
            <person name="Tindall B.J."/>
            <person name="Goeker M."/>
            <person name="Bristow J."/>
            <person name="Eisen J.A."/>
            <person name="Markowitz V."/>
            <person name="Hugenholtz P."/>
            <person name="Kyrpides N.C."/>
            <person name="Klenk H.-P."/>
            <person name="Chen F."/>
        </authorList>
    </citation>
    <scope>NUCLEOTIDE SEQUENCE [LARGE SCALE GENOMIC DNA]</scope>
    <source>
        <strain evidence="2">ATCC 33905 / DSM 74 / LMG 10896 / Claus 1</strain>
    </source>
</reference>
<accession>D2QR13</accession>
<dbReference type="PROSITE" id="PS51257">
    <property type="entry name" value="PROKAR_LIPOPROTEIN"/>
    <property type="match status" value="1"/>
</dbReference>
<sequence length="158" mass="18099">MKYIFYISFLFTTLFLASCNSENSKSKTSEQIVEQEKPILDVKAFIGKSLKEVEQILGKAERIEKIKGYPCKKSKCEKAFFEKEKYEVIFKKGKVDRISINDTSDFTEDDNAIQKLGLPASEPSFKNPGNVIRWTSVEGVHEISFFSTYIYIIINPAD</sequence>
<dbReference type="AlphaFoldDB" id="D2QR13"/>